<dbReference type="OrthoDB" id="4137815at2759"/>
<evidence type="ECO:0000313" key="2">
    <source>
        <dbReference type="Proteomes" id="UP000256690"/>
    </source>
</evidence>
<evidence type="ECO:0000313" key="1">
    <source>
        <dbReference type="EMBL" id="RDW72329.1"/>
    </source>
</evidence>
<proteinExistence type="predicted"/>
<organism evidence="1 2">
    <name type="scientific">Aspergillus mulundensis</name>
    <dbReference type="NCBI Taxonomy" id="1810919"/>
    <lineage>
        <taxon>Eukaryota</taxon>
        <taxon>Fungi</taxon>
        <taxon>Dikarya</taxon>
        <taxon>Ascomycota</taxon>
        <taxon>Pezizomycotina</taxon>
        <taxon>Eurotiomycetes</taxon>
        <taxon>Eurotiomycetidae</taxon>
        <taxon>Eurotiales</taxon>
        <taxon>Aspergillaceae</taxon>
        <taxon>Aspergillus</taxon>
        <taxon>Aspergillus subgen. Nidulantes</taxon>
    </lineage>
</organism>
<protein>
    <recommendedName>
        <fullName evidence="3">Transcription factor domain-containing protein</fullName>
    </recommendedName>
</protein>
<dbReference type="EMBL" id="PVWQ01000009">
    <property type="protein sequence ID" value="RDW72329.1"/>
    <property type="molecule type" value="Genomic_DNA"/>
</dbReference>
<dbReference type="Proteomes" id="UP000256690">
    <property type="component" value="Unassembled WGS sequence"/>
</dbReference>
<dbReference type="RefSeq" id="XP_026601549.1">
    <property type="nucleotide sequence ID" value="XM_026749517.1"/>
</dbReference>
<name>A0A3D8RE67_9EURO</name>
<dbReference type="AlphaFoldDB" id="A0A3D8RE67"/>
<comment type="caution">
    <text evidence="1">The sequence shown here is derived from an EMBL/GenBank/DDBJ whole genome shotgun (WGS) entry which is preliminary data.</text>
</comment>
<accession>A0A3D8RE67</accession>
<keyword evidence="2" id="KW-1185">Reference proteome</keyword>
<evidence type="ECO:0008006" key="3">
    <source>
        <dbReference type="Google" id="ProtNLM"/>
    </source>
</evidence>
<reference evidence="1 2" key="1">
    <citation type="journal article" date="2018" name="IMA Fungus">
        <title>IMA Genome-F 9: Draft genome sequence of Annulohypoxylon stygium, Aspergillus mulundensis, Berkeleyomyces basicola (syn. Thielaviopsis basicola), Ceratocystis smalleyi, two Cercospora beticola strains, Coleophoma cylindrospora, Fusarium fracticaudum, Phialophora cf. hyalina, and Morchella septimelata.</title>
        <authorList>
            <person name="Wingfield B.D."/>
            <person name="Bills G.F."/>
            <person name="Dong Y."/>
            <person name="Huang W."/>
            <person name="Nel W.J."/>
            <person name="Swalarsk-Parry B.S."/>
            <person name="Vaghefi N."/>
            <person name="Wilken P.M."/>
            <person name="An Z."/>
            <person name="de Beer Z.W."/>
            <person name="De Vos L."/>
            <person name="Chen L."/>
            <person name="Duong T.A."/>
            <person name="Gao Y."/>
            <person name="Hammerbacher A."/>
            <person name="Kikkert J.R."/>
            <person name="Li Y."/>
            <person name="Li H."/>
            <person name="Li K."/>
            <person name="Li Q."/>
            <person name="Liu X."/>
            <person name="Ma X."/>
            <person name="Naidoo K."/>
            <person name="Pethybridge S.J."/>
            <person name="Sun J."/>
            <person name="Steenkamp E.T."/>
            <person name="van der Nest M.A."/>
            <person name="van Wyk S."/>
            <person name="Wingfield M.J."/>
            <person name="Xiong C."/>
            <person name="Yue Q."/>
            <person name="Zhang X."/>
        </authorList>
    </citation>
    <scope>NUCLEOTIDE SEQUENCE [LARGE SCALE GENOMIC DNA]</scope>
    <source>
        <strain evidence="1 2">DSM 5745</strain>
    </source>
</reference>
<gene>
    <name evidence="1" type="ORF">DSM5745_07501</name>
</gene>
<dbReference type="GeneID" id="38117871"/>
<sequence length="316" mass="35660">MQILFSTTAFIPHFTIGPSFRNKMRQSLQTRFLISPENLLEGFLACAGEFALRSGYLPTQVETQNMSRCATAIRKLRALDSPTDIAQVRVMLALGTSILTYDQMASPAVSASPQGQGASMICRYVLSHAKPWYEPPGPLALMPEMDFEMNCLIYLDTMECLLHRQIPVLRLRVREGEPVVDRYIGLCYSLLPLLYDVCLVGRDIKNQKQVRLEAWEKARDAIVAWQPFVSPRFSETYTSKEVIGMFAQANIHRQLGLLVLHRLRYPFGEEDKAATIYSESILAETKTCFELSGDYPSKVGLALLIAGFELVEHSQR</sequence>